<dbReference type="RefSeq" id="WP_177143031.1">
    <property type="nucleotide sequence ID" value="NZ_JACAPU010000001.1"/>
</dbReference>
<dbReference type="Pfam" id="PF15570">
    <property type="entry name" value="Imm43"/>
    <property type="match status" value="1"/>
</dbReference>
<protein>
    <recommendedName>
        <fullName evidence="1">Immunity protein 43 domain-containing protein</fullName>
    </recommendedName>
</protein>
<sequence>MFYTLAFKKDKNCPTFIDGVIHESFSPGAYDDSMDADWHDAGPDETLAPLPEKLVLITKDKRYDFDFCTAFEGHTVSERFLKVFQNLKTSRWEVAELEIVNPKGISVAQRKYFFMRQQRADREAVDVIDQAQSKINFRANGEIKNIISLTLKENVSTDFFSIDEITLLGFIFLSPHAAAALKELNLVGAEVVDTGKVGSIDRA</sequence>
<reference evidence="2 3" key="1">
    <citation type="submission" date="2020-04" db="EMBL/GenBank/DDBJ databases">
        <title>Molecular characterization of pseudomonads from Agaricus bisporus reveal novel blotch 2 pathogens in Western Europe.</title>
        <authorList>
            <person name="Taparia T."/>
            <person name="Krijger M."/>
            <person name="Haynes E."/>
            <person name="Elpinstone J.G."/>
            <person name="Noble R."/>
            <person name="Van Der Wolf J."/>
        </authorList>
    </citation>
    <scope>NUCLEOTIDE SEQUENCE [LARGE SCALE GENOMIC DNA]</scope>
    <source>
        <strain evidence="2 3">F1001</strain>
    </source>
</reference>
<evidence type="ECO:0000313" key="2">
    <source>
        <dbReference type="EMBL" id="NWB44971.1"/>
    </source>
</evidence>
<dbReference type="Proteomes" id="UP000582981">
    <property type="component" value="Unassembled WGS sequence"/>
</dbReference>
<name>A0A7Y7W938_9PSED</name>
<proteinExistence type="predicted"/>
<organism evidence="2 3">
    <name type="scientific">Pseudomonas gingeri</name>
    <dbReference type="NCBI Taxonomy" id="117681"/>
    <lineage>
        <taxon>Bacteria</taxon>
        <taxon>Pseudomonadati</taxon>
        <taxon>Pseudomonadota</taxon>
        <taxon>Gammaproteobacteria</taxon>
        <taxon>Pseudomonadales</taxon>
        <taxon>Pseudomonadaceae</taxon>
        <taxon>Pseudomonas</taxon>
    </lineage>
</organism>
<gene>
    <name evidence="2" type="ORF">HX829_00565</name>
</gene>
<accession>A0A7Y7W938</accession>
<comment type="caution">
    <text evidence="2">The sequence shown here is derived from an EMBL/GenBank/DDBJ whole genome shotgun (WGS) entry which is preliminary data.</text>
</comment>
<dbReference type="EMBL" id="JACAPU010000001">
    <property type="protein sequence ID" value="NWB44971.1"/>
    <property type="molecule type" value="Genomic_DNA"/>
</dbReference>
<evidence type="ECO:0000259" key="1">
    <source>
        <dbReference type="Pfam" id="PF15570"/>
    </source>
</evidence>
<dbReference type="AlphaFoldDB" id="A0A7Y7W938"/>
<feature type="domain" description="Immunity protein 43" evidence="1">
    <location>
        <begin position="8"/>
        <end position="192"/>
    </location>
</feature>
<dbReference type="InterPro" id="IPR029079">
    <property type="entry name" value="Imm43"/>
</dbReference>
<evidence type="ECO:0000313" key="3">
    <source>
        <dbReference type="Proteomes" id="UP000582981"/>
    </source>
</evidence>